<sequence>MEPVVQLVLSIKVRKVDTRVEVGLKGKEPLGDFATGSCTLHLRLPSHLHLPFFLAASLLSSLLFSLVALSSYPLIKRQTKSAFAQAVDLKPRLPISISNGLGRQHKQKTAGSSSLTQLASETAISSLLVVPQRLTDLAVQVFARYHAPRTFENKFRFPHAVASSVPPRRHLTHGLHAGGLLLHRTPQPHSGKAAKPTSHSRKQVKDGQRVESKCKVSAVPCPVLWTEYSVRGICICKDKDGTKTIKLGSSSAVCAVPASRNIGPNYPPGHDNCCEHPPTTTLSDVICDESEGRQQTHQPHLHRWPSPVSGPRICASRTCARWRFFYPTPIQPLTPSTSKHTKDIHHLGTCASSRPSYSTTLPQKHVPCPCTSDTSMDTLLGARSTNNLREHTHTHRLLIVPNRAPSSAGSFRSTHRTDRLFGAVSNSGQTHSSARLNVSTWAKPKQTRRTLLFLLPSWDWPPRQLSFPRRPKAGRHRLRVDIQDRLLAIKSGPSPIENTSTSFYDGQLGTSVVCSSPLLGSLRPIFQKPQPLGGPDITNHHSITIYRHHCTFPLPCAPEHTPTRRTGQDDLPTGLMLEHFVVLADGLQMLVLLSFLWTMSESPQLARLADAARCNLHRSALQTPAACAILTRCRSQIDLASRLHIARRQVQYIRSRCRPSDLSEPAIFSTTGHGSGQRGPASPRTFAPPPFKGKKGIHGLLWRFALSYPHDPGVHPRLRLEWRPPTPNIFPEASGSCQSARTDTTSPSRGERLFASTPHVSEDPIDLLQPPFIYLHGLWPRYPSCDNFIFAKFSNIRTSSHPICRDSSGMSGLYCRRARKGSLREKETGLVVLDEMPGLFGLPDRWVAHSTAFAGVIFAKMTKLSKDYPLRGFPSRWISFVKTRGRLSINETAEPASWGAFRDVLLPYHPSNLVLLWAPRFDSTRNRLRPYFTTETYRTGDHSARE</sequence>
<feature type="region of interest" description="Disordered" evidence="1">
    <location>
        <begin position="668"/>
        <end position="688"/>
    </location>
</feature>
<name>A0A9Q8SHP2_9PEZI</name>
<evidence type="ECO:0000313" key="2">
    <source>
        <dbReference type="EMBL" id="UQC77592.1"/>
    </source>
</evidence>
<evidence type="ECO:0000313" key="3">
    <source>
        <dbReference type="Proteomes" id="UP000830671"/>
    </source>
</evidence>
<protein>
    <submittedName>
        <fullName evidence="2">Uncharacterized protein</fullName>
    </submittedName>
</protein>
<proteinExistence type="predicted"/>
<dbReference type="Proteomes" id="UP000830671">
    <property type="component" value="Chromosome 2"/>
</dbReference>
<evidence type="ECO:0000256" key="1">
    <source>
        <dbReference type="SAM" id="MobiDB-lite"/>
    </source>
</evidence>
<reference evidence="2" key="1">
    <citation type="journal article" date="2021" name="Mol. Plant Microbe Interact.">
        <title>Complete Genome Sequence of the Plant-Pathogenic Fungus Colletotrichum lupini.</title>
        <authorList>
            <person name="Baroncelli R."/>
            <person name="Pensec F."/>
            <person name="Da Lio D."/>
            <person name="Boufleur T."/>
            <person name="Vicente I."/>
            <person name="Sarrocco S."/>
            <person name="Picot A."/>
            <person name="Baraldi E."/>
            <person name="Sukno S."/>
            <person name="Thon M."/>
            <person name="Le Floch G."/>
        </authorList>
    </citation>
    <scope>NUCLEOTIDE SEQUENCE</scope>
    <source>
        <strain evidence="2">IMI 504893</strain>
    </source>
</reference>
<accession>A0A9Q8SHP2</accession>
<dbReference type="AlphaFoldDB" id="A0A9Q8SHP2"/>
<feature type="region of interest" description="Disordered" evidence="1">
    <location>
        <begin position="185"/>
        <end position="208"/>
    </location>
</feature>
<organism evidence="2 3">
    <name type="scientific">Colletotrichum lupini</name>
    <dbReference type="NCBI Taxonomy" id="145971"/>
    <lineage>
        <taxon>Eukaryota</taxon>
        <taxon>Fungi</taxon>
        <taxon>Dikarya</taxon>
        <taxon>Ascomycota</taxon>
        <taxon>Pezizomycotina</taxon>
        <taxon>Sordariomycetes</taxon>
        <taxon>Hypocreomycetidae</taxon>
        <taxon>Glomerellales</taxon>
        <taxon>Glomerellaceae</taxon>
        <taxon>Colletotrichum</taxon>
        <taxon>Colletotrichum acutatum species complex</taxon>
    </lineage>
</organism>
<dbReference type="RefSeq" id="XP_049139231.1">
    <property type="nucleotide sequence ID" value="XM_049282088.1"/>
</dbReference>
<gene>
    <name evidence="2" type="ORF">CLUP02_03061</name>
</gene>
<dbReference type="GeneID" id="73337098"/>
<dbReference type="KEGG" id="clup:CLUP02_03061"/>
<keyword evidence="3" id="KW-1185">Reference proteome</keyword>
<dbReference type="EMBL" id="CP019474">
    <property type="protein sequence ID" value="UQC77592.1"/>
    <property type="molecule type" value="Genomic_DNA"/>
</dbReference>